<accession>A0ABU6DU10</accession>
<name>A0ABU6DU10_9GAMM</name>
<keyword evidence="1" id="KW-0812">Transmembrane</keyword>
<dbReference type="EMBL" id="VTDN01000007">
    <property type="protein sequence ID" value="MEB5477345.1"/>
    <property type="molecule type" value="Genomic_DNA"/>
</dbReference>
<gene>
    <name evidence="2" type="ORF">I2F25_09870</name>
</gene>
<keyword evidence="1" id="KW-0472">Membrane</keyword>
<dbReference type="Proteomes" id="UP001339883">
    <property type="component" value="Unassembled WGS sequence"/>
</dbReference>
<reference evidence="2 3" key="1">
    <citation type="submission" date="2019-08" db="EMBL/GenBank/DDBJ databases">
        <title>Five species of Acinetobacter isolated from floral nectar and animal pollinators.</title>
        <authorList>
            <person name="Hendry T.A."/>
        </authorList>
    </citation>
    <scope>NUCLEOTIDE SEQUENCE [LARGE SCALE GENOMIC DNA]</scope>
    <source>
        <strain evidence="2 3">MD18.27</strain>
    </source>
</reference>
<comment type="caution">
    <text evidence="2">The sequence shown here is derived from an EMBL/GenBank/DDBJ whole genome shotgun (WGS) entry which is preliminary data.</text>
</comment>
<organism evidence="2 3">
    <name type="scientific">Acinetobacter pollinis</name>
    <dbReference type="NCBI Taxonomy" id="2605270"/>
    <lineage>
        <taxon>Bacteria</taxon>
        <taxon>Pseudomonadati</taxon>
        <taxon>Pseudomonadota</taxon>
        <taxon>Gammaproteobacteria</taxon>
        <taxon>Moraxellales</taxon>
        <taxon>Moraxellaceae</taxon>
        <taxon>Acinetobacter</taxon>
    </lineage>
</organism>
<proteinExistence type="predicted"/>
<evidence type="ECO:0000313" key="3">
    <source>
        <dbReference type="Proteomes" id="UP001339883"/>
    </source>
</evidence>
<keyword evidence="1" id="KW-1133">Transmembrane helix</keyword>
<dbReference type="RefSeq" id="WP_325775727.1">
    <property type="nucleotide sequence ID" value="NZ_VTDN01000007.1"/>
</dbReference>
<keyword evidence="3" id="KW-1185">Reference proteome</keyword>
<evidence type="ECO:0000313" key="2">
    <source>
        <dbReference type="EMBL" id="MEB5477345.1"/>
    </source>
</evidence>
<sequence>MTYFIAICKYWKEFMILLLIFLVLDLVVILSHKDNQMMLIKQKYLSYVAEQSEQHLKAQLALQEKQEEYDNQIIIAEKNYNEKIKIILRDAHMAESYANSLSEQLASANKKLSTVDRQTETEYTYKLANVFQSCVTEYRKMAENADNATATLTRLSY</sequence>
<evidence type="ECO:0000256" key="1">
    <source>
        <dbReference type="SAM" id="Phobius"/>
    </source>
</evidence>
<protein>
    <submittedName>
        <fullName evidence="2">Uncharacterized protein</fullName>
    </submittedName>
</protein>
<feature type="transmembrane region" description="Helical" evidence="1">
    <location>
        <begin position="14"/>
        <end position="31"/>
    </location>
</feature>